<evidence type="ECO:0000313" key="1">
    <source>
        <dbReference type="EMBL" id="ATQ73461.1"/>
    </source>
</evidence>
<reference evidence="1" key="1">
    <citation type="submission" date="2017-10" db="EMBL/GenBank/DDBJ databases">
        <title>Massilia psychrophilum sp. nov., a novel purple-pigmented bacterium isolated from Tianshan glacier, Xinjiang Municipality, China.</title>
        <authorList>
            <person name="Wang H."/>
        </authorList>
    </citation>
    <scope>NUCLEOTIDE SEQUENCE [LARGE SCALE GENOMIC DNA]</scope>
    <source>
        <strain evidence="1">B2</strain>
    </source>
</reference>
<dbReference type="EMBL" id="CP024608">
    <property type="protein sequence ID" value="ATQ73461.1"/>
    <property type="molecule type" value="Genomic_DNA"/>
</dbReference>
<evidence type="ECO:0000313" key="2">
    <source>
        <dbReference type="Proteomes" id="UP000229897"/>
    </source>
</evidence>
<keyword evidence="2" id="KW-1185">Reference proteome</keyword>
<dbReference type="Proteomes" id="UP000229897">
    <property type="component" value="Chromosome"/>
</dbReference>
<dbReference type="AlphaFoldDB" id="A0A2D2DEP8"/>
<organism evidence="1 2">
    <name type="scientific">Massilia violaceinigra</name>
    <dbReference type="NCBI Taxonomy" id="2045208"/>
    <lineage>
        <taxon>Bacteria</taxon>
        <taxon>Pseudomonadati</taxon>
        <taxon>Pseudomonadota</taxon>
        <taxon>Betaproteobacteria</taxon>
        <taxon>Burkholderiales</taxon>
        <taxon>Oxalobacteraceae</taxon>
        <taxon>Telluria group</taxon>
        <taxon>Massilia</taxon>
    </lineage>
</organism>
<protein>
    <submittedName>
        <fullName evidence="1">Uncharacterized protein</fullName>
    </submittedName>
</protein>
<gene>
    <name evidence="1" type="ORF">CR152_02235</name>
</gene>
<sequence length="62" mass="6985">MFIFRTTFTEEDVQRLEERLSLRVAPRPPFSARTQQIIDAVEFSPEDVKKAATAAAIAMASE</sequence>
<name>A0A2D2DEP8_9BURK</name>
<proteinExistence type="predicted"/>
<accession>A0A2D2DEP8</accession>
<dbReference type="KEGG" id="mass:CR152_02235"/>